<keyword evidence="2" id="KW-1133">Transmembrane helix</keyword>
<dbReference type="HOGENOM" id="CLU_095216_0_0_11"/>
<keyword evidence="4" id="KW-1185">Reference proteome</keyword>
<dbReference type="Proteomes" id="UP000006281">
    <property type="component" value="Chromosome"/>
</dbReference>
<sequence>MTTPPNQPPHGPPPGGYPPPQPGWGQTPPPGFPAAPPAAHPQQQPYPPQPNYPPPGQGYPGQGYPPPGYPQQPGYPPGQPGYPGQQNFPPPPKKGTSTGAKALVVVVALGVVGIVVAGIIAGIGSPGRAAVGDCIKVNSVSVTDADVETIDCSSPQAAFKVAVTLDSSTDACPSGDYSEYSDRGGRRSNGFKLCLAFNAREGDCFKQEGTIVAGKTTKVTCDSSATHKVRKVADTEDENQCESGETVFVYSQPATTICMVKTE</sequence>
<dbReference type="STRING" id="1179773.BN6_04980"/>
<keyword evidence="2" id="KW-0472">Membrane</keyword>
<gene>
    <name evidence="3" type="ordered locus">BN6_04980</name>
</gene>
<accession>K0JSK0</accession>
<reference evidence="3 4" key="1">
    <citation type="journal article" date="2012" name="BMC Genomics">
        <title>Complete genome sequence of Saccharothrix espanaensis DSM 44229T and comparison to the other completely sequenced Pseudonocardiaceae.</title>
        <authorList>
            <person name="Strobel T."/>
            <person name="Al-Dilaimi A."/>
            <person name="Blom J."/>
            <person name="Gessner A."/>
            <person name="Kalinowski J."/>
            <person name="Luzhetska M."/>
            <person name="Puhler A."/>
            <person name="Szczepanowski R."/>
            <person name="Bechthold A."/>
            <person name="Ruckert C."/>
        </authorList>
    </citation>
    <scope>NUCLEOTIDE SEQUENCE [LARGE SCALE GENOMIC DNA]</scope>
    <source>
        <strain evidence="4">ATCC 51144 / DSM 44229 / JCM 9112 / NBRC 15066 / NRRL 15764</strain>
    </source>
</reference>
<proteinExistence type="predicted"/>
<feature type="region of interest" description="Disordered" evidence="1">
    <location>
        <begin position="1"/>
        <end position="97"/>
    </location>
</feature>
<dbReference type="KEGG" id="sesp:BN6_04980"/>
<feature type="compositionally biased region" description="Pro residues" evidence="1">
    <location>
        <begin position="1"/>
        <end position="80"/>
    </location>
</feature>
<protein>
    <submittedName>
        <fullName evidence="3">Putative membrane protein</fullName>
    </submittedName>
</protein>
<dbReference type="AlphaFoldDB" id="K0JSK0"/>
<dbReference type="EMBL" id="HE804045">
    <property type="protein sequence ID" value="CCH27829.1"/>
    <property type="molecule type" value="Genomic_DNA"/>
</dbReference>
<name>K0JSK0_SACES</name>
<dbReference type="RefSeq" id="WP_015097943.1">
    <property type="nucleotide sequence ID" value="NC_019673.1"/>
</dbReference>
<dbReference type="BioCyc" id="SESP1179773:BN6_RS02460-MONOMER"/>
<dbReference type="OrthoDB" id="4749283at2"/>
<evidence type="ECO:0000313" key="3">
    <source>
        <dbReference type="EMBL" id="CCH27829.1"/>
    </source>
</evidence>
<evidence type="ECO:0000313" key="4">
    <source>
        <dbReference type="Proteomes" id="UP000006281"/>
    </source>
</evidence>
<dbReference type="eggNOG" id="ENOG5033IIV">
    <property type="taxonomic scope" value="Bacteria"/>
</dbReference>
<evidence type="ECO:0000256" key="1">
    <source>
        <dbReference type="SAM" id="MobiDB-lite"/>
    </source>
</evidence>
<dbReference type="PATRIC" id="fig|1179773.3.peg.508"/>
<organism evidence="3 4">
    <name type="scientific">Saccharothrix espanaensis (strain ATCC 51144 / DSM 44229 / JCM 9112 / NBRC 15066 / NRRL 15764)</name>
    <dbReference type="NCBI Taxonomy" id="1179773"/>
    <lineage>
        <taxon>Bacteria</taxon>
        <taxon>Bacillati</taxon>
        <taxon>Actinomycetota</taxon>
        <taxon>Actinomycetes</taxon>
        <taxon>Pseudonocardiales</taxon>
        <taxon>Pseudonocardiaceae</taxon>
        <taxon>Saccharothrix</taxon>
    </lineage>
</organism>
<keyword evidence="2" id="KW-0812">Transmembrane</keyword>
<feature type="transmembrane region" description="Helical" evidence="2">
    <location>
        <begin position="102"/>
        <end position="124"/>
    </location>
</feature>
<evidence type="ECO:0000256" key="2">
    <source>
        <dbReference type="SAM" id="Phobius"/>
    </source>
</evidence>